<sequence>MGPRRASLWALFPCCNPRKKAKTRNKLASSQVLEAECPEARAARGWAPRVGPHLAKRWGCFTLFACSACREQLLTREAEIAELKAERNNTRLLLEHLELLVSQYMPSLQMMAGTQQAPSPAGMTREVEVLRALRLLFEHHKALDEKVQSQREQARESVEQAHVVATVAQAFESDEDVSDGEGDGVTLFSSASQLPPSGQVDTNTLPGMREEQLDAVNEEIWCVRPNAAPQKLGFSEKLSSPTRSLSVPQ</sequence>
<dbReference type="InterPro" id="IPR029515">
    <property type="entry name" value="Liprin"/>
</dbReference>
<reference evidence="2" key="1">
    <citation type="submission" date="2023-04" db="EMBL/GenBank/DDBJ databases">
        <authorList>
            <consortium name="ELIXIR-Norway"/>
        </authorList>
    </citation>
    <scope>NUCLEOTIDE SEQUENCE [LARGE SCALE GENOMIC DNA]</scope>
</reference>
<gene>
    <name evidence="2" type="ORF">MRATA1EN1_LOCUS4641</name>
</gene>
<keyword evidence="1" id="KW-0677">Repeat</keyword>
<evidence type="ECO:0000313" key="2">
    <source>
        <dbReference type="EMBL" id="CAI9155679.1"/>
    </source>
</evidence>
<dbReference type="Proteomes" id="UP001176941">
    <property type="component" value="Chromosome 13"/>
</dbReference>
<dbReference type="EMBL" id="OX459949">
    <property type="protein sequence ID" value="CAI9155679.1"/>
    <property type="molecule type" value="Genomic_DNA"/>
</dbReference>
<evidence type="ECO:0000313" key="3">
    <source>
        <dbReference type="Proteomes" id="UP001176941"/>
    </source>
</evidence>
<organism evidence="2 3">
    <name type="scientific">Rangifer tarandus platyrhynchus</name>
    <name type="common">Svalbard reindeer</name>
    <dbReference type="NCBI Taxonomy" id="3082113"/>
    <lineage>
        <taxon>Eukaryota</taxon>
        <taxon>Metazoa</taxon>
        <taxon>Chordata</taxon>
        <taxon>Craniata</taxon>
        <taxon>Vertebrata</taxon>
        <taxon>Euteleostomi</taxon>
        <taxon>Mammalia</taxon>
        <taxon>Eutheria</taxon>
        <taxon>Laurasiatheria</taxon>
        <taxon>Artiodactyla</taxon>
        <taxon>Ruminantia</taxon>
        <taxon>Pecora</taxon>
        <taxon>Cervidae</taxon>
        <taxon>Odocoileinae</taxon>
        <taxon>Rangifer</taxon>
    </lineage>
</organism>
<accession>A0ABN8Y2Z9</accession>
<protein>
    <submittedName>
        <fullName evidence="2">Uncharacterized protein</fullName>
    </submittedName>
</protein>
<name>A0ABN8Y2Z9_RANTA</name>
<keyword evidence="3" id="KW-1185">Reference proteome</keyword>
<dbReference type="PANTHER" id="PTHR12587:SF20">
    <property type="entry name" value="LIPRIN-ALPHA, ISOFORM E"/>
    <property type="match status" value="1"/>
</dbReference>
<proteinExistence type="predicted"/>
<dbReference type="PANTHER" id="PTHR12587">
    <property type="entry name" value="LAR INTERACTING PROTEIN LIP -RELATED PROTEIN"/>
    <property type="match status" value="1"/>
</dbReference>
<evidence type="ECO:0000256" key="1">
    <source>
        <dbReference type="ARBA" id="ARBA00022737"/>
    </source>
</evidence>